<reference evidence="2 3" key="1">
    <citation type="journal article" date="2013" name="Environ. Microbiol.">
        <title>Genome analysis of Chitinivibrio alkaliphilus gen. nov., sp. nov., a novel extremely haloalkaliphilic anaerobic chitinolytic bacterium from the candidate phylum Termite Group 3.</title>
        <authorList>
            <person name="Sorokin D.Y."/>
            <person name="Gumerov V.M."/>
            <person name="Rakitin A.L."/>
            <person name="Beletsky A.V."/>
            <person name="Damste J.S."/>
            <person name="Muyzer G."/>
            <person name="Mardanov A.V."/>
            <person name="Ravin N.V."/>
        </authorList>
    </citation>
    <scope>NUCLEOTIDE SEQUENCE [LARGE SCALE GENOMIC DNA]</scope>
    <source>
        <strain evidence="2 3">ACht1</strain>
    </source>
</reference>
<dbReference type="AlphaFoldDB" id="U7D8U5"/>
<proteinExistence type="predicted"/>
<gene>
    <name evidence="2" type="ORF">CALK_0574</name>
</gene>
<feature type="chain" id="PRO_5004679078" description="Outer membrane protein beta-barrel domain-containing protein" evidence="1">
    <location>
        <begin position="18"/>
        <end position="151"/>
    </location>
</feature>
<dbReference type="STRING" id="1313304.CALK_0574"/>
<protein>
    <recommendedName>
        <fullName evidence="4">Outer membrane protein beta-barrel domain-containing protein</fullName>
    </recommendedName>
</protein>
<dbReference type="RefSeq" id="WP_022636103.1">
    <property type="nucleotide sequence ID" value="NZ_ASJR01000004.1"/>
</dbReference>
<dbReference type="EMBL" id="ASJR01000004">
    <property type="protein sequence ID" value="ERP38804.1"/>
    <property type="molecule type" value="Genomic_DNA"/>
</dbReference>
<sequence>MKQWVILVILCVVPVWANQNLAFHQESQNIYVGIHPAFGSYGSVGVSGVYERGVINDMFSHGGEVKLHVGGFGMAGLYRFNFHPFGVPDANVEVADVMDFYTGLSTGLWLSNRVGFMFSPMIGTKYYFTDTIGGWFEVDFYGIDLGIAIVL</sequence>
<keyword evidence="3" id="KW-1185">Reference proteome</keyword>
<name>U7D8U5_9BACT</name>
<dbReference type="OrthoDB" id="1118003at2"/>
<comment type="caution">
    <text evidence="2">The sequence shown here is derived from an EMBL/GenBank/DDBJ whole genome shotgun (WGS) entry which is preliminary data.</text>
</comment>
<dbReference type="Proteomes" id="UP000017148">
    <property type="component" value="Unassembled WGS sequence"/>
</dbReference>
<evidence type="ECO:0000313" key="2">
    <source>
        <dbReference type="EMBL" id="ERP38804.1"/>
    </source>
</evidence>
<keyword evidence="1" id="KW-0732">Signal</keyword>
<evidence type="ECO:0000313" key="3">
    <source>
        <dbReference type="Proteomes" id="UP000017148"/>
    </source>
</evidence>
<feature type="signal peptide" evidence="1">
    <location>
        <begin position="1"/>
        <end position="17"/>
    </location>
</feature>
<organism evidence="2 3">
    <name type="scientific">Chitinivibrio alkaliphilus ACht1</name>
    <dbReference type="NCBI Taxonomy" id="1313304"/>
    <lineage>
        <taxon>Bacteria</taxon>
        <taxon>Pseudomonadati</taxon>
        <taxon>Fibrobacterota</taxon>
        <taxon>Chitinivibrionia</taxon>
        <taxon>Chitinivibrionales</taxon>
        <taxon>Chitinivibrionaceae</taxon>
        <taxon>Chitinivibrio</taxon>
    </lineage>
</organism>
<evidence type="ECO:0000256" key="1">
    <source>
        <dbReference type="SAM" id="SignalP"/>
    </source>
</evidence>
<evidence type="ECO:0008006" key="4">
    <source>
        <dbReference type="Google" id="ProtNLM"/>
    </source>
</evidence>
<accession>U7D8U5</accession>